<reference evidence="2" key="1">
    <citation type="submission" date="2018-01" db="EMBL/GenBank/DDBJ databases">
        <authorList>
            <person name="Regsiter A."/>
            <person name="William W."/>
        </authorList>
    </citation>
    <scope>NUCLEOTIDE SEQUENCE</scope>
    <source>
        <strain evidence="2">TRIP AH-1</strain>
    </source>
</reference>
<name>A0A445MU84_9BACT</name>
<feature type="region of interest" description="Disordered" evidence="1">
    <location>
        <begin position="29"/>
        <end position="55"/>
    </location>
</feature>
<feature type="compositionally biased region" description="Basic and acidic residues" evidence="1">
    <location>
        <begin position="31"/>
        <end position="55"/>
    </location>
</feature>
<organism evidence="2">
    <name type="scientific">uncultured Desulfobacterium sp</name>
    <dbReference type="NCBI Taxonomy" id="201089"/>
    <lineage>
        <taxon>Bacteria</taxon>
        <taxon>Pseudomonadati</taxon>
        <taxon>Thermodesulfobacteriota</taxon>
        <taxon>Desulfobacteria</taxon>
        <taxon>Desulfobacterales</taxon>
        <taxon>Desulfobacteriaceae</taxon>
        <taxon>Desulfobacterium</taxon>
        <taxon>environmental samples</taxon>
    </lineage>
</organism>
<protein>
    <submittedName>
        <fullName evidence="2">Uncharacterized protein</fullName>
    </submittedName>
</protein>
<evidence type="ECO:0000313" key="2">
    <source>
        <dbReference type="EMBL" id="SPD73040.1"/>
    </source>
</evidence>
<gene>
    <name evidence="2" type="ORF">PITCH_A1640050</name>
</gene>
<accession>A0A445MU84</accession>
<dbReference type="AlphaFoldDB" id="A0A445MU84"/>
<proteinExistence type="predicted"/>
<evidence type="ECO:0000256" key="1">
    <source>
        <dbReference type="SAM" id="MobiDB-lite"/>
    </source>
</evidence>
<dbReference type="EMBL" id="OJIN01000073">
    <property type="protein sequence ID" value="SPD73040.1"/>
    <property type="molecule type" value="Genomic_DNA"/>
</dbReference>
<sequence length="55" mass="6136">MEHKNKNAGKISTNNVLIFEESLLPCSKAPSAEHNRSHDEDEPCDDSRAGKIDKK</sequence>